<evidence type="ECO:0000313" key="2">
    <source>
        <dbReference type="Proteomes" id="UP000654075"/>
    </source>
</evidence>
<organism evidence="1 2">
    <name type="scientific">Polarella glacialis</name>
    <name type="common">Dinoflagellate</name>
    <dbReference type="NCBI Taxonomy" id="89957"/>
    <lineage>
        <taxon>Eukaryota</taxon>
        <taxon>Sar</taxon>
        <taxon>Alveolata</taxon>
        <taxon>Dinophyceae</taxon>
        <taxon>Suessiales</taxon>
        <taxon>Suessiaceae</taxon>
        <taxon>Polarella</taxon>
    </lineage>
</organism>
<dbReference type="Gene3D" id="3.30.40.10">
    <property type="entry name" value="Zinc/RING finger domain, C3HC4 (zinc finger)"/>
    <property type="match status" value="1"/>
</dbReference>
<evidence type="ECO:0008006" key="3">
    <source>
        <dbReference type="Google" id="ProtNLM"/>
    </source>
</evidence>
<comment type="caution">
    <text evidence="1">The sequence shown here is derived from an EMBL/GenBank/DDBJ whole genome shotgun (WGS) entry which is preliminary data.</text>
</comment>
<evidence type="ECO:0000313" key="1">
    <source>
        <dbReference type="EMBL" id="CAE8591628.1"/>
    </source>
</evidence>
<feature type="non-terminal residue" evidence="1">
    <location>
        <position position="1"/>
    </location>
</feature>
<dbReference type="InterPro" id="IPR013083">
    <property type="entry name" value="Znf_RING/FYVE/PHD"/>
</dbReference>
<name>A0A813DQV4_POLGL</name>
<dbReference type="EMBL" id="CAJNNV010005089">
    <property type="protein sequence ID" value="CAE8591628.1"/>
    <property type="molecule type" value="Genomic_DNA"/>
</dbReference>
<sequence length="107" mass="11836">MGDEERSLRAMESANNSTRFSASLLESAFQDIFRASSSSSLPFGLSGSEVLGAEAGPMSVQQIREHTLCFMVEPEQKASHNACPVCMQDFEGEEWATTLRCFHIFHT</sequence>
<protein>
    <recommendedName>
        <fullName evidence="3">RING-type domain-containing protein</fullName>
    </recommendedName>
</protein>
<dbReference type="SUPFAM" id="SSF57850">
    <property type="entry name" value="RING/U-box"/>
    <property type="match status" value="1"/>
</dbReference>
<gene>
    <name evidence="1" type="ORF">PGLA1383_LOCUS10296</name>
</gene>
<dbReference type="Proteomes" id="UP000654075">
    <property type="component" value="Unassembled WGS sequence"/>
</dbReference>
<accession>A0A813DQV4</accession>
<dbReference type="AlphaFoldDB" id="A0A813DQV4"/>
<reference evidence="1" key="1">
    <citation type="submission" date="2021-02" db="EMBL/GenBank/DDBJ databases">
        <authorList>
            <person name="Dougan E. K."/>
            <person name="Rhodes N."/>
            <person name="Thang M."/>
            <person name="Chan C."/>
        </authorList>
    </citation>
    <scope>NUCLEOTIDE SEQUENCE</scope>
</reference>
<proteinExistence type="predicted"/>
<keyword evidence="2" id="KW-1185">Reference proteome</keyword>